<feature type="compositionally biased region" description="Basic residues" evidence="1">
    <location>
        <begin position="1"/>
        <end position="11"/>
    </location>
</feature>
<evidence type="ECO:0000313" key="3">
    <source>
        <dbReference type="Proteomes" id="UP000235672"/>
    </source>
</evidence>
<feature type="region of interest" description="Disordered" evidence="1">
    <location>
        <begin position="337"/>
        <end position="458"/>
    </location>
</feature>
<keyword evidence="3" id="KW-1185">Reference proteome</keyword>
<organism evidence="2 3">
    <name type="scientific">Hyaloscypha hepaticicola</name>
    <dbReference type="NCBI Taxonomy" id="2082293"/>
    <lineage>
        <taxon>Eukaryota</taxon>
        <taxon>Fungi</taxon>
        <taxon>Dikarya</taxon>
        <taxon>Ascomycota</taxon>
        <taxon>Pezizomycotina</taxon>
        <taxon>Leotiomycetes</taxon>
        <taxon>Helotiales</taxon>
        <taxon>Hyaloscyphaceae</taxon>
        <taxon>Hyaloscypha</taxon>
    </lineage>
</organism>
<feature type="compositionally biased region" description="Acidic residues" evidence="1">
    <location>
        <begin position="204"/>
        <end position="221"/>
    </location>
</feature>
<feature type="region of interest" description="Disordered" evidence="1">
    <location>
        <begin position="189"/>
        <end position="320"/>
    </location>
</feature>
<accession>A0A2J6PMS0</accession>
<reference evidence="2 3" key="1">
    <citation type="submission" date="2016-05" db="EMBL/GenBank/DDBJ databases">
        <title>A degradative enzymes factory behind the ericoid mycorrhizal symbiosis.</title>
        <authorList>
            <consortium name="DOE Joint Genome Institute"/>
            <person name="Martino E."/>
            <person name="Morin E."/>
            <person name="Grelet G."/>
            <person name="Kuo A."/>
            <person name="Kohler A."/>
            <person name="Daghino S."/>
            <person name="Barry K."/>
            <person name="Choi C."/>
            <person name="Cichocki N."/>
            <person name="Clum A."/>
            <person name="Copeland A."/>
            <person name="Hainaut M."/>
            <person name="Haridas S."/>
            <person name="Labutti K."/>
            <person name="Lindquist E."/>
            <person name="Lipzen A."/>
            <person name="Khouja H.-R."/>
            <person name="Murat C."/>
            <person name="Ohm R."/>
            <person name="Olson A."/>
            <person name="Spatafora J."/>
            <person name="Veneault-Fourrey C."/>
            <person name="Henrissat B."/>
            <person name="Grigoriev I."/>
            <person name="Martin F."/>
            <person name="Perotto S."/>
        </authorList>
    </citation>
    <scope>NUCLEOTIDE SEQUENCE [LARGE SCALE GENOMIC DNA]</scope>
    <source>
        <strain evidence="2 3">UAMH 7357</strain>
    </source>
</reference>
<gene>
    <name evidence="2" type="ORF">NA56DRAFT_754073</name>
</gene>
<sequence length="458" mass="49816">MGKGKGKKGRREAKLAAKKATEVPKIPGVPRPANPVKKAKKLASREKKSAINTNPPGPENFPIPTGRPKPFTKSPQHAKWPALFKKHLGLIESHIRALDRVMQSMKSEMGQMPEKERLEWELGERGNWRVICNMMDQARTVLADARVAAQGILPAKSLKDKKGLGVIGINFEPLGPKLAEKAAELGYTKRGKLGRDPDASSSDSDSDTEMSDSSSNDDDAVAEGADFVPLNLGKKAPRPTTGEDSAEDKENSTAPNGVEPNPYFVVDTNPTPVVLNGKGTRKKSKKRAKEEDGEAKKSKKAKKEKLAVAEAAAPVNTEPEVDFAAIEAKLQAEVEEFEANKARESQGAESSEDKKSKKKRRRSSDGLEGKAEKKIRKRKSIEGKVEEPSSAEPSIPADEATAKDSGKDGKLSDTTPADEVVEKKKEKKEKKRKADADEPEVDGGKKKKRKHKVSSDSE</sequence>
<proteinExistence type="predicted"/>
<dbReference type="AlphaFoldDB" id="A0A2J6PMS0"/>
<dbReference type="Proteomes" id="UP000235672">
    <property type="component" value="Unassembled WGS sequence"/>
</dbReference>
<feature type="compositionally biased region" description="Basic and acidic residues" evidence="1">
    <location>
        <begin position="363"/>
        <end position="372"/>
    </location>
</feature>
<evidence type="ECO:0000256" key="1">
    <source>
        <dbReference type="SAM" id="MobiDB-lite"/>
    </source>
</evidence>
<protein>
    <submittedName>
        <fullName evidence="2">Uncharacterized protein</fullName>
    </submittedName>
</protein>
<feature type="compositionally biased region" description="Basic and acidic residues" evidence="1">
    <location>
        <begin position="400"/>
        <end position="411"/>
    </location>
</feature>
<dbReference type="EMBL" id="KZ613514">
    <property type="protein sequence ID" value="PMD15324.1"/>
    <property type="molecule type" value="Genomic_DNA"/>
</dbReference>
<dbReference type="OrthoDB" id="5422861at2759"/>
<feature type="compositionally biased region" description="Basic and acidic residues" evidence="1">
    <location>
        <begin position="338"/>
        <end position="355"/>
    </location>
</feature>
<evidence type="ECO:0000313" key="2">
    <source>
        <dbReference type="EMBL" id="PMD15324.1"/>
    </source>
</evidence>
<feature type="compositionally biased region" description="Basic and acidic residues" evidence="1">
    <location>
        <begin position="12"/>
        <end position="22"/>
    </location>
</feature>
<name>A0A2J6PMS0_9HELO</name>
<feature type="compositionally biased region" description="Pro residues" evidence="1">
    <location>
        <begin position="55"/>
        <end position="67"/>
    </location>
</feature>
<feature type="region of interest" description="Disordered" evidence="1">
    <location>
        <begin position="1"/>
        <end position="76"/>
    </location>
</feature>